<dbReference type="InterPro" id="IPR050397">
    <property type="entry name" value="Env_Response_Regulators"/>
</dbReference>
<evidence type="ECO:0000256" key="1">
    <source>
        <dbReference type="ARBA" id="ARBA00023015"/>
    </source>
</evidence>
<dbReference type="GO" id="GO:0005829">
    <property type="term" value="C:cytosol"/>
    <property type="evidence" value="ECO:0007669"/>
    <property type="project" value="TreeGrafter"/>
</dbReference>
<keyword evidence="6" id="KW-1185">Reference proteome</keyword>
<dbReference type="SUPFAM" id="SSF46785">
    <property type="entry name" value="Winged helix' DNA-binding domain"/>
    <property type="match status" value="1"/>
</dbReference>
<dbReference type="Pfam" id="PF13545">
    <property type="entry name" value="HTH_Crp_2"/>
    <property type="match status" value="1"/>
</dbReference>
<dbReference type="Gene3D" id="1.10.10.10">
    <property type="entry name" value="Winged helix-like DNA-binding domain superfamily/Winged helix DNA-binding domain"/>
    <property type="match status" value="1"/>
</dbReference>
<dbReference type="EMBL" id="PIPP01000005">
    <property type="protein sequence ID" value="RUO36051.1"/>
    <property type="molecule type" value="Genomic_DNA"/>
</dbReference>
<dbReference type="GO" id="GO:0003700">
    <property type="term" value="F:DNA-binding transcription factor activity"/>
    <property type="evidence" value="ECO:0007669"/>
    <property type="project" value="TreeGrafter"/>
</dbReference>
<organism evidence="5 6">
    <name type="scientific">Aliidiomarina shirensis</name>
    <dbReference type="NCBI Taxonomy" id="1048642"/>
    <lineage>
        <taxon>Bacteria</taxon>
        <taxon>Pseudomonadati</taxon>
        <taxon>Pseudomonadota</taxon>
        <taxon>Gammaproteobacteria</taxon>
        <taxon>Alteromonadales</taxon>
        <taxon>Idiomarinaceae</taxon>
        <taxon>Aliidiomarina</taxon>
    </lineage>
</organism>
<dbReference type="SMART" id="SM00100">
    <property type="entry name" value="cNMP"/>
    <property type="match status" value="1"/>
</dbReference>
<dbReference type="RefSeq" id="WP_126808489.1">
    <property type="nucleotide sequence ID" value="NZ_PIPP01000005.1"/>
</dbReference>
<dbReference type="CDD" id="cd00038">
    <property type="entry name" value="CAP_ED"/>
    <property type="match status" value="1"/>
</dbReference>
<dbReference type="InterPro" id="IPR000595">
    <property type="entry name" value="cNMP-bd_dom"/>
</dbReference>
<dbReference type="InterPro" id="IPR018490">
    <property type="entry name" value="cNMP-bd_dom_sf"/>
</dbReference>
<accession>A0A432WQM0</accession>
<comment type="caution">
    <text evidence="5">The sequence shown here is derived from an EMBL/GenBank/DDBJ whole genome shotgun (WGS) entry which is preliminary data.</text>
</comment>
<dbReference type="GO" id="GO:0003677">
    <property type="term" value="F:DNA binding"/>
    <property type="evidence" value="ECO:0007669"/>
    <property type="project" value="UniProtKB-KW"/>
</dbReference>
<dbReference type="Pfam" id="PF00027">
    <property type="entry name" value="cNMP_binding"/>
    <property type="match status" value="1"/>
</dbReference>
<dbReference type="InterPro" id="IPR036390">
    <property type="entry name" value="WH_DNA-bd_sf"/>
</dbReference>
<dbReference type="Proteomes" id="UP000286934">
    <property type="component" value="Unassembled WGS sequence"/>
</dbReference>
<dbReference type="SUPFAM" id="SSF51206">
    <property type="entry name" value="cAMP-binding domain-like"/>
    <property type="match status" value="1"/>
</dbReference>
<gene>
    <name evidence="5" type="ORF">CWE13_10770</name>
</gene>
<keyword evidence="2" id="KW-0238">DNA-binding</keyword>
<evidence type="ECO:0000259" key="4">
    <source>
        <dbReference type="SMART" id="SM00100"/>
    </source>
</evidence>
<reference evidence="6" key="1">
    <citation type="journal article" date="2018" name="Front. Microbiol.">
        <title>Genome-Based Analysis Reveals the Taxonomy and Diversity of the Family Idiomarinaceae.</title>
        <authorList>
            <person name="Liu Y."/>
            <person name="Lai Q."/>
            <person name="Shao Z."/>
        </authorList>
    </citation>
    <scope>NUCLEOTIDE SEQUENCE [LARGE SCALE GENOMIC DNA]</scope>
    <source>
        <strain evidence="6">AIS</strain>
    </source>
</reference>
<dbReference type="InterPro" id="IPR014710">
    <property type="entry name" value="RmlC-like_jellyroll"/>
</dbReference>
<evidence type="ECO:0000313" key="6">
    <source>
        <dbReference type="Proteomes" id="UP000286934"/>
    </source>
</evidence>
<name>A0A432WQM0_9GAMM</name>
<dbReference type="PANTHER" id="PTHR24567">
    <property type="entry name" value="CRP FAMILY TRANSCRIPTIONAL REGULATORY PROTEIN"/>
    <property type="match status" value="1"/>
</dbReference>
<dbReference type="PANTHER" id="PTHR24567:SF74">
    <property type="entry name" value="HTH-TYPE TRANSCRIPTIONAL REGULATOR ARCR"/>
    <property type="match status" value="1"/>
</dbReference>
<evidence type="ECO:0000256" key="3">
    <source>
        <dbReference type="ARBA" id="ARBA00023163"/>
    </source>
</evidence>
<dbReference type="AlphaFoldDB" id="A0A432WQM0"/>
<dbReference type="InterPro" id="IPR036388">
    <property type="entry name" value="WH-like_DNA-bd_sf"/>
</dbReference>
<dbReference type="Gene3D" id="2.60.120.10">
    <property type="entry name" value="Jelly Rolls"/>
    <property type="match status" value="1"/>
</dbReference>
<dbReference type="InterPro" id="IPR012318">
    <property type="entry name" value="HTH_CRP"/>
</dbReference>
<sequence length="252" mass="28535">MSTHAESTITNHLIELLPAQERLLLLRHCEVVELQFGIVLCEHNQEYRHLYFPMSGFISLVTKLSGHKPLEMCVIGNEGMLGVTMVLGLSNVPMQAVVQGKGTAWRIDVGELQQLLRHCPHLRKILSQYLFVLMVQLSQSAACAHFHEIDQRLARWLLMSQDRAHSNEFHLTHQFLADMLGVRRSGVTVAAGLMQQHELIQYSRGKISITDRTALKRASCECYQSAIDEYQRLLGKPTPDSARRLLTEQGTP</sequence>
<feature type="domain" description="Cyclic nucleotide-binding" evidence="4">
    <location>
        <begin position="13"/>
        <end position="131"/>
    </location>
</feature>
<evidence type="ECO:0000313" key="5">
    <source>
        <dbReference type="EMBL" id="RUO36051.1"/>
    </source>
</evidence>
<keyword evidence="3" id="KW-0804">Transcription</keyword>
<dbReference type="OrthoDB" id="8969464at2"/>
<proteinExistence type="predicted"/>
<evidence type="ECO:0000256" key="2">
    <source>
        <dbReference type="ARBA" id="ARBA00023125"/>
    </source>
</evidence>
<keyword evidence="1" id="KW-0805">Transcription regulation</keyword>
<protein>
    <submittedName>
        <fullName evidence="5">Crp/Fnr family transcriptional regulator</fullName>
    </submittedName>
</protein>